<comment type="caution">
    <text evidence="2">The sequence shown here is derived from an EMBL/GenBank/DDBJ whole genome shotgun (WGS) entry which is preliminary data.</text>
</comment>
<dbReference type="InterPro" id="IPR001633">
    <property type="entry name" value="EAL_dom"/>
</dbReference>
<dbReference type="InterPro" id="IPR014408">
    <property type="entry name" value="dGMP_Pdiesterase_EAL/HD-GYP"/>
</dbReference>
<evidence type="ECO:0000313" key="2">
    <source>
        <dbReference type="EMBL" id="GFK93987.1"/>
    </source>
</evidence>
<dbReference type="SUPFAM" id="SSF141868">
    <property type="entry name" value="EAL domain-like"/>
    <property type="match status" value="1"/>
</dbReference>
<dbReference type="InterPro" id="IPR013976">
    <property type="entry name" value="HDOD"/>
</dbReference>
<organism evidence="2 3">
    <name type="scientific">Fundidesulfovibrio magnetotacticus</name>
    <dbReference type="NCBI Taxonomy" id="2730080"/>
    <lineage>
        <taxon>Bacteria</taxon>
        <taxon>Pseudomonadati</taxon>
        <taxon>Thermodesulfobacteriota</taxon>
        <taxon>Desulfovibrionia</taxon>
        <taxon>Desulfovibrionales</taxon>
        <taxon>Desulfovibrionaceae</taxon>
        <taxon>Fundidesulfovibrio</taxon>
    </lineage>
</organism>
<accession>A0A6V8LWF0</accession>
<evidence type="ECO:0000313" key="3">
    <source>
        <dbReference type="Proteomes" id="UP000494245"/>
    </source>
</evidence>
<dbReference type="InterPro" id="IPR052340">
    <property type="entry name" value="RNase_Y/CdgJ"/>
</dbReference>
<dbReference type="InterPro" id="IPR035919">
    <property type="entry name" value="EAL_sf"/>
</dbReference>
<dbReference type="PANTHER" id="PTHR33525:SF4">
    <property type="entry name" value="CYCLIC DI-GMP PHOSPHODIESTERASE CDGJ"/>
    <property type="match status" value="1"/>
</dbReference>
<dbReference type="Gene3D" id="1.10.3210.10">
    <property type="entry name" value="Hypothetical protein af1432"/>
    <property type="match status" value="1"/>
</dbReference>
<evidence type="ECO:0000259" key="1">
    <source>
        <dbReference type="PROSITE" id="PS51833"/>
    </source>
</evidence>
<keyword evidence="3" id="KW-1185">Reference proteome</keyword>
<dbReference type="PROSITE" id="PS51833">
    <property type="entry name" value="HDOD"/>
    <property type="match status" value="1"/>
</dbReference>
<dbReference type="AlphaFoldDB" id="A0A6V8LWF0"/>
<dbReference type="RefSeq" id="WP_173083599.1">
    <property type="nucleotide sequence ID" value="NZ_BLTE01000007.1"/>
</dbReference>
<dbReference type="Gene3D" id="3.20.20.450">
    <property type="entry name" value="EAL domain"/>
    <property type="match status" value="1"/>
</dbReference>
<feature type="domain" description="HDOD" evidence="1">
    <location>
        <begin position="217"/>
        <end position="416"/>
    </location>
</feature>
<reference evidence="2 3" key="2">
    <citation type="submission" date="2020-05" db="EMBL/GenBank/DDBJ databases">
        <title>Draft genome sequence of Desulfovibrio sp. strainFSS-1.</title>
        <authorList>
            <person name="Shimoshige H."/>
            <person name="Kobayashi H."/>
            <person name="Maekawa T."/>
        </authorList>
    </citation>
    <scope>NUCLEOTIDE SEQUENCE [LARGE SCALE GENOMIC DNA]</scope>
    <source>
        <strain evidence="2 3">SIID29052-01</strain>
    </source>
</reference>
<dbReference type="Proteomes" id="UP000494245">
    <property type="component" value="Unassembled WGS sequence"/>
</dbReference>
<dbReference type="SMART" id="SM00052">
    <property type="entry name" value="EAL"/>
    <property type="match status" value="1"/>
</dbReference>
<reference evidence="2 3" key="1">
    <citation type="submission" date="2020-04" db="EMBL/GenBank/DDBJ databases">
        <authorList>
            <consortium name="Desulfovibrio sp. FSS-1 genome sequencing consortium"/>
            <person name="Shimoshige H."/>
            <person name="Kobayashi H."/>
            <person name="Maekawa T."/>
        </authorList>
    </citation>
    <scope>NUCLEOTIDE SEQUENCE [LARGE SCALE GENOMIC DNA]</scope>
    <source>
        <strain evidence="2 3">SIID29052-01</strain>
    </source>
</reference>
<proteinExistence type="predicted"/>
<name>A0A6V8LWF0_9BACT</name>
<dbReference type="PANTHER" id="PTHR33525">
    <property type="match status" value="1"/>
</dbReference>
<protein>
    <recommendedName>
        <fullName evidence="1">HDOD domain-containing protein</fullName>
    </recommendedName>
</protein>
<dbReference type="PIRSF" id="PIRSF003180">
    <property type="entry name" value="DiGMPpdiest_YuxH"/>
    <property type="match status" value="1"/>
</dbReference>
<gene>
    <name evidence="2" type="ORF">NNJEOMEG_01825</name>
</gene>
<dbReference type="SUPFAM" id="SSF109604">
    <property type="entry name" value="HD-domain/PDEase-like"/>
    <property type="match status" value="1"/>
</dbReference>
<dbReference type="EMBL" id="BLTE01000007">
    <property type="protein sequence ID" value="GFK93987.1"/>
    <property type="molecule type" value="Genomic_DNA"/>
</dbReference>
<sequence length="435" mass="48041">MTGQRHDTSRTSGGDEDLLENVFVARQPIFDRNMKVWGYELLYRHGAEAGQAMFVDGDHATSKVIADGVTLGRTGLEPHEKTLVNFPMNLILDGFGFALPPESCVIEILETVEPTPEVLEALRRLKRAGYTLALDDFVGQPQHAPFLELADIIKVDVLALPEAQLPGLAARLGGGRRMLLAEKVEDARTHQKTLELGFSFFQGYFFRKPEIVRGRKLSSSEMSKVKLLKELADEDFDPGVVSKIIEGDISLSYRLLRYINSAAFGRRESIESIRQAIMILGQRNLAKWLQAVLMSDLNPTAKGKELVFLSVRRAKFLELVGRMLADPPARPDALFVLGLFSLLDALLGQPMDELLKDLPLPPALADALRGGDNQARELLTLAKDLESADWQAARQVLDGLHMPGPTASALHADALRFAGDLVRDIRHDPPSARKA</sequence>
<dbReference type="Pfam" id="PF08668">
    <property type="entry name" value="HDOD"/>
    <property type="match status" value="1"/>
</dbReference>